<evidence type="ECO:0000256" key="9">
    <source>
        <dbReference type="ARBA" id="ARBA00023136"/>
    </source>
</evidence>
<dbReference type="SUPFAM" id="SSF52540">
    <property type="entry name" value="P-loop containing nucleoside triphosphate hydrolases"/>
    <property type="match status" value="1"/>
</dbReference>
<evidence type="ECO:0000256" key="5">
    <source>
        <dbReference type="ARBA" id="ARBA00022741"/>
    </source>
</evidence>
<dbReference type="InterPro" id="IPR003439">
    <property type="entry name" value="ABC_transporter-like_ATP-bd"/>
</dbReference>
<keyword evidence="5" id="KW-0547">Nucleotide-binding</keyword>
<dbReference type="OrthoDB" id="9787851at2"/>
<dbReference type="FunFam" id="3.40.50.300:FF:000134">
    <property type="entry name" value="Iron-enterobactin ABC transporter ATP-binding protein"/>
    <property type="match status" value="1"/>
</dbReference>
<dbReference type="InterPro" id="IPR027417">
    <property type="entry name" value="P-loop_NTPase"/>
</dbReference>
<keyword evidence="4" id="KW-0410">Iron transport</keyword>
<evidence type="ECO:0000313" key="11">
    <source>
        <dbReference type="EMBL" id="KMY29588.1"/>
    </source>
</evidence>
<dbReference type="GO" id="GO:0016887">
    <property type="term" value="F:ATP hydrolysis activity"/>
    <property type="evidence" value="ECO:0007669"/>
    <property type="project" value="InterPro"/>
</dbReference>
<evidence type="ECO:0000256" key="7">
    <source>
        <dbReference type="ARBA" id="ARBA00023004"/>
    </source>
</evidence>
<evidence type="ECO:0000256" key="2">
    <source>
        <dbReference type="ARBA" id="ARBA00022448"/>
    </source>
</evidence>
<dbReference type="InterPro" id="IPR051535">
    <property type="entry name" value="Siderophore_ABC-ATPase"/>
</dbReference>
<keyword evidence="7" id="KW-0408">Iron</keyword>
<dbReference type="CDD" id="cd03214">
    <property type="entry name" value="ABC_Iron-Siderophores_B12_Hemin"/>
    <property type="match status" value="1"/>
</dbReference>
<keyword evidence="9" id="KW-0472">Membrane</keyword>
<dbReference type="InterPro" id="IPR017871">
    <property type="entry name" value="ABC_transporter-like_CS"/>
</dbReference>
<comment type="caution">
    <text evidence="11">The sequence shown here is derived from an EMBL/GenBank/DDBJ whole genome shotgun (WGS) entry which is preliminary data.</text>
</comment>
<evidence type="ECO:0000256" key="4">
    <source>
        <dbReference type="ARBA" id="ARBA00022496"/>
    </source>
</evidence>
<dbReference type="InterPro" id="IPR003593">
    <property type="entry name" value="AAA+_ATPase"/>
</dbReference>
<comment type="subcellular location">
    <subcellularLocation>
        <location evidence="1">Cell membrane</location>
        <topology evidence="1">Peripheral membrane protein</topology>
    </subcellularLocation>
</comment>
<gene>
    <name evidence="11" type="ORF">ACZ11_21080</name>
</gene>
<evidence type="ECO:0000256" key="1">
    <source>
        <dbReference type="ARBA" id="ARBA00004202"/>
    </source>
</evidence>
<dbReference type="PROSITE" id="PS00211">
    <property type="entry name" value="ABC_TRANSPORTER_1"/>
    <property type="match status" value="1"/>
</dbReference>
<dbReference type="GO" id="GO:0005886">
    <property type="term" value="C:plasma membrane"/>
    <property type="evidence" value="ECO:0007669"/>
    <property type="project" value="UniProtKB-SubCell"/>
</dbReference>
<dbReference type="SMART" id="SM00382">
    <property type="entry name" value="AAA"/>
    <property type="match status" value="1"/>
</dbReference>
<evidence type="ECO:0000256" key="8">
    <source>
        <dbReference type="ARBA" id="ARBA00023065"/>
    </source>
</evidence>
<dbReference type="GeneID" id="96600707"/>
<organism evidence="11 12">
    <name type="scientific">Lysinibacillus xylanilyticus</name>
    <dbReference type="NCBI Taxonomy" id="582475"/>
    <lineage>
        <taxon>Bacteria</taxon>
        <taxon>Bacillati</taxon>
        <taxon>Bacillota</taxon>
        <taxon>Bacilli</taxon>
        <taxon>Bacillales</taxon>
        <taxon>Bacillaceae</taxon>
        <taxon>Lysinibacillus</taxon>
    </lineage>
</organism>
<feature type="domain" description="ABC transporter" evidence="10">
    <location>
        <begin position="2"/>
        <end position="238"/>
    </location>
</feature>
<proteinExistence type="predicted"/>
<name>A0A0K9F5Z0_9BACI</name>
<dbReference type="GO" id="GO:0005524">
    <property type="term" value="F:ATP binding"/>
    <property type="evidence" value="ECO:0007669"/>
    <property type="project" value="UniProtKB-KW"/>
</dbReference>
<sequence>MLKIEQLSVRYEQKEVVHNFSFEVAKGEILSIIGPNGSGKSTILKAIARMQPYNEGTIIFDGQNIRRLSSKDIAKKMCMLSQKNQAPTDISVKNLVAYGRYPHKKWFERLNAEDEAIIDWALEKTHLTHYREKPIAALSGGEAQRAWIAMALAQRPQILLLDEPTTYLDIAHQHEVLELVRELNHEMSMTVVMVLHDLNQASSYSDKIVVVKDGQRAQVGTPEEVMTEKMIQQIYRMEAEIQYVSWDSAPRIQLKSTVKAWEEIGCKKKLILSK</sequence>
<dbReference type="PROSITE" id="PS50893">
    <property type="entry name" value="ABC_TRANSPORTER_2"/>
    <property type="match status" value="1"/>
</dbReference>
<dbReference type="AlphaFoldDB" id="A0A0K9F5Z0"/>
<dbReference type="Proteomes" id="UP000037326">
    <property type="component" value="Unassembled WGS sequence"/>
</dbReference>
<keyword evidence="2" id="KW-0813">Transport</keyword>
<evidence type="ECO:0000256" key="3">
    <source>
        <dbReference type="ARBA" id="ARBA00022475"/>
    </source>
</evidence>
<keyword evidence="8" id="KW-0406">Ion transport</keyword>
<dbReference type="Pfam" id="PF00005">
    <property type="entry name" value="ABC_tran"/>
    <property type="match status" value="1"/>
</dbReference>
<dbReference type="PANTHER" id="PTHR42771:SF4">
    <property type="entry name" value="IRON(3+)-HYDROXAMATE IMPORT ATP-BINDING PROTEIN FHUC"/>
    <property type="match status" value="1"/>
</dbReference>
<dbReference type="PATRIC" id="fig|582475.4.peg.3311"/>
<protein>
    <submittedName>
        <fullName evidence="11">Iron ABC transporter ATP-binding protein</fullName>
    </submittedName>
</protein>
<dbReference type="GO" id="GO:0006826">
    <property type="term" value="P:iron ion transport"/>
    <property type="evidence" value="ECO:0007669"/>
    <property type="project" value="UniProtKB-KW"/>
</dbReference>
<dbReference type="EMBL" id="LFXJ01000010">
    <property type="protein sequence ID" value="KMY29588.1"/>
    <property type="molecule type" value="Genomic_DNA"/>
</dbReference>
<evidence type="ECO:0000256" key="6">
    <source>
        <dbReference type="ARBA" id="ARBA00022840"/>
    </source>
</evidence>
<dbReference type="RefSeq" id="WP_049668489.1">
    <property type="nucleotide sequence ID" value="NZ_LFXJ01000010.1"/>
</dbReference>
<dbReference type="Gene3D" id="3.40.50.300">
    <property type="entry name" value="P-loop containing nucleotide triphosphate hydrolases"/>
    <property type="match status" value="1"/>
</dbReference>
<keyword evidence="6 11" id="KW-0067">ATP-binding</keyword>
<evidence type="ECO:0000313" key="12">
    <source>
        <dbReference type="Proteomes" id="UP000037326"/>
    </source>
</evidence>
<dbReference type="PANTHER" id="PTHR42771">
    <property type="entry name" value="IRON(3+)-HYDROXAMATE IMPORT ATP-BINDING PROTEIN FHUC"/>
    <property type="match status" value="1"/>
</dbReference>
<evidence type="ECO:0000259" key="10">
    <source>
        <dbReference type="PROSITE" id="PS50893"/>
    </source>
</evidence>
<keyword evidence="3" id="KW-1003">Cell membrane</keyword>
<reference evidence="12" key="1">
    <citation type="submission" date="2015-07" db="EMBL/GenBank/DDBJ databases">
        <authorList>
            <person name="Liu B."/>
            <person name="Wang J."/>
            <person name="Zhu Y."/>
            <person name="Liu G."/>
            <person name="Chen Q."/>
            <person name="Lan J."/>
            <person name="Che J."/>
            <person name="Ge C."/>
            <person name="Shi H."/>
            <person name="Pan Z."/>
            <person name="Liu X."/>
        </authorList>
    </citation>
    <scope>NUCLEOTIDE SEQUENCE [LARGE SCALE GENOMIC DNA]</scope>
    <source>
        <strain evidence="12">DSM 23493</strain>
    </source>
</reference>
<accession>A0A0K9F5Z0</accession>